<gene>
    <name evidence="1" type="ORF">FJD37_22035</name>
</gene>
<evidence type="ECO:0000313" key="1">
    <source>
        <dbReference type="EMBL" id="TWR82474.1"/>
    </source>
</evidence>
<dbReference type="RefSeq" id="WP_146427516.1">
    <property type="nucleotide sequence ID" value="NZ_VFIP01000067.1"/>
</dbReference>
<proteinExistence type="predicted"/>
<organism evidence="1 2">
    <name type="scientific">Pseudomonas saxonica</name>
    <dbReference type="NCBI Taxonomy" id="2600598"/>
    <lineage>
        <taxon>Bacteria</taxon>
        <taxon>Pseudomonadati</taxon>
        <taxon>Pseudomonadota</taxon>
        <taxon>Gammaproteobacteria</taxon>
        <taxon>Pseudomonadales</taxon>
        <taxon>Pseudomonadaceae</taxon>
        <taxon>Pseudomonas</taxon>
    </lineage>
</organism>
<protein>
    <submittedName>
        <fullName evidence="1">Uncharacterized protein</fullName>
    </submittedName>
</protein>
<dbReference type="AlphaFoldDB" id="A0A5C5PS18"/>
<reference evidence="1 2" key="1">
    <citation type="submission" date="2019-06" db="EMBL/GenBank/DDBJ databases">
        <title>Pseudomonas bimorpha sp. nov. isolated from bovine raw milk and skim milk concentrate.</title>
        <authorList>
            <person name="Hofmann K."/>
            <person name="Huptas C."/>
            <person name="Doll E."/>
            <person name="Scherer S."/>
            <person name="Wenning M."/>
        </authorList>
    </citation>
    <scope>NUCLEOTIDE SEQUENCE [LARGE SCALE GENOMIC DNA]</scope>
    <source>
        <strain evidence="1 2">DSM 108990</strain>
    </source>
</reference>
<name>A0A5C5PS18_9PSED</name>
<comment type="caution">
    <text evidence="1">The sequence shown here is derived from an EMBL/GenBank/DDBJ whole genome shotgun (WGS) entry which is preliminary data.</text>
</comment>
<evidence type="ECO:0000313" key="2">
    <source>
        <dbReference type="Proteomes" id="UP000317901"/>
    </source>
</evidence>
<accession>A0A5C5PS18</accession>
<dbReference type="EMBL" id="VFIP01000067">
    <property type="protein sequence ID" value="TWR82474.1"/>
    <property type="molecule type" value="Genomic_DNA"/>
</dbReference>
<sequence length="274" mass="32088">MKQKYRSIISRPATPADIKIQAIINLAQYLVEDNGSYDEGITLLEDYQHLYDTSPTFVKTYATYLWRGDKNEKLKSINLVSNLLRLDAFSEYHEKLDFLCVLMRYEATYWIDAREELKDTFRLKEITKPEYEAAFADQRQGFYRIYKYPGLDIFECIKNNELEAFDHDIKVKVLNGLSYFIEVCLRRHQLDDIDETLNYVFNRLKYNYHDVFKRKVERINRARPNNKKHYDDYIVSGSAGDRFEAARVGAKQSVKLGSFGELLSAAISDAEVSS</sequence>
<dbReference type="Proteomes" id="UP000317901">
    <property type="component" value="Unassembled WGS sequence"/>
</dbReference>